<sequence>MSARPTPTHPITTNAEHVSTTTINDLPVELLQEIFFFCTADHNCRTFPFVVIHRSATRAPVVLTHVCSLWRRVALSLPMLWASFTLLPLKRASEELVTEWLKRSHSSPLAIDASQLFKNLSRKTCSSILAQSHRWRYLGLRPGDRLMSGFLDTPPSAAPALKGLAIKSSTFAQLQPYIASLSAKLSTLPSLQQFFLDIGDNVLAYDAFLSHIPFERLTHIHLSVPLTDGDCVSVLERCRRAVQVTFRFVTASHTRPSMRVEGTKVSLSLESLVVSSETDICSILSNFTCPVLRQLCIRVCHTAPSSTTEEDLPLLDNFIRESNLQQLIICDVWGSFEFAALYLLLDSVQDIPEVEVRVLSPSEAYLPVVVAKEYRCPVAGCSLPHLGWTRAFGQHLGTPLKDGTMALWESPCRQETLTSDWLANATLFKGFVDD</sequence>
<protein>
    <submittedName>
        <fullName evidence="1">Uncharacterized protein</fullName>
    </submittedName>
</protein>
<dbReference type="HOGENOM" id="CLU_636176_0_0_1"/>
<dbReference type="Proteomes" id="UP000001861">
    <property type="component" value="Unassembled WGS sequence"/>
</dbReference>
<organism evidence="1 2">
    <name type="scientific">Coprinopsis cinerea (strain Okayama-7 / 130 / ATCC MYA-4618 / FGSC 9003)</name>
    <name type="common">Inky cap fungus</name>
    <name type="synonym">Hormographiella aspergillata</name>
    <dbReference type="NCBI Taxonomy" id="240176"/>
    <lineage>
        <taxon>Eukaryota</taxon>
        <taxon>Fungi</taxon>
        <taxon>Dikarya</taxon>
        <taxon>Basidiomycota</taxon>
        <taxon>Agaricomycotina</taxon>
        <taxon>Agaricomycetes</taxon>
        <taxon>Agaricomycetidae</taxon>
        <taxon>Agaricales</taxon>
        <taxon>Agaricineae</taxon>
        <taxon>Psathyrellaceae</taxon>
        <taxon>Coprinopsis</taxon>
    </lineage>
</organism>
<dbReference type="InParanoid" id="A8N8Q6"/>
<dbReference type="EMBL" id="AACS02000007">
    <property type="protein sequence ID" value="EAU90397.2"/>
    <property type="molecule type" value="Genomic_DNA"/>
</dbReference>
<comment type="caution">
    <text evidence="1">The sequence shown here is derived from an EMBL/GenBank/DDBJ whole genome shotgun (WGS) entry which is preliminary data.</text>
</comment>
<gene>
    <name evidence="1" type="ORF">CC1G_00781</name>
</gene>
<dbReference type="KEGG" id="cci:CC1G_00781"/>
<dbReference type="GeneID" id="6007698"/>
<accession>A8N8Q6</accession>
<keyword evidence="2" id="KW-1185">Reference proteome</keyword>
<proteinExistence type="predicted"/>
<dbReference type="RefSeq" id="XP_001831234.2">
    <property type="nucleotide sequence ID" value="XM_001831182.2"/>
</dbReference>
<evidence type="ECO:0000313" key="1">
    <source>
        <dbReference type="EMBL" id="EAU90397.2"/>
    </source>
</evidence>
<reference evidence="1 2" key="1">
    <citation type="journal article" date="2010" name="Proc. Natl. Acad. Sci. U.S.A.">
        <title>Insights into evolution of multicellular fungi from the assembled chromosomes of the mushroom Coprinopsis cinerea (Coprinus cinereus).</title>
        <authorList>
            <person name="Stajich J.E."/>
            <person name="Wilke S.K."/>
            <person name="Ahren D."/>
            <person name="Au C.H."/>
            <person name="Birren B.W."/>
            <person name="Borodovsky M."/>
            <person name="Burns C."/>
            <person name="Canback B."/>
            <person name="Casselton L.A."/>
            <person name="Cheng C.K."/>
            <person name="Deng J."/>
            <person name="Dietrich F.S."/>
            <person name="Fargo D.C."/>
            <person name="Farman M.L."/>
            <person name="Gathman A.C."/>
            <person name="Goldberg J."/>
            <person name="Guigo R."/>
            <person name="Hoegger P.J."/>
            <person name="Hooker J.B."/>
            <person name="Huggins A."/>
            <person name="James T.Y."/>
            <person name="Kamada T."/>
            <person name="Kilaru S."/>
            <person name="Kodira C."/>
            <person name="Kues U."/>
            <person name="Kupfer D."/>
            <person name="Kwan H.S."/>
            <person name="Lomsadze A."/>
            <person name="Li W."/>
            <person name="Lilly W.W."/>
            <person name="Ma L.J."/>
            <person name="Mackey A.J."/>
            <person name="Manning G."/>
            <person name="Martin F."/>
            <person name="Muraguchi H."/>
            <person name="Natvig D.O."/>
            <person name="Palmerini H."/>
            <person name="Ramesh M.A."/>
            <person name="Rehmeyer C.J."/>
            <person name="Roe B.A."/>
            <person name="Shenoy N."/>
            <person name="Stanke M."/>
            <person name="Ter-Hovhannisyan V."/>
            <person name="Tunlid A."/>
            <person name="Velagapudi R."/>
            <person name="Vision T.J."/>
            <person name="Zeng Q."/>
            <person name="Zolan M.E."/>
            <person name="Pukkila P.J."/>
        </authorList>
    </citation>
    <scope>NUCLEOTIDE SEQUENCE [LARGE SCALE GENOMIC DNA]</scope>
    <source>
        <strain evidence="2">Okayama-7 / 130 / ATCC MYA-4618 / FGSC 9003</strain>
    </source>
</reference>
<name>A8N8Q6_COPC7</name>
<dbReference type="AlphaFoldDB" id="A8N8Q6"/>
<dbReference type="VEuPathDB" id="FungiDB:CC1G_00781"/>
<dbReference type="OrthoDB" id="3217549at2759"/>
<evidence type="ECO:0000313" key="2">
    <source>
        <dbReference type="Proteomes" id="UP000001861"/>
    </source>
</evidence>